<proteinExistence type="predicted"/>
<accession>A0ABP8RBN7</accession>
<gene>
    <name evidence="2" type="ORF">GCM10023161_06340</name>
</gene>
<sequence length="195" mass="20869">MLGVSNARPPNMSAPRETIANDPKGNVMRHTPLVSPVDVVYRGYGNDNPAGGRLVMIEASAETSPLPHHAKHSPTGMSWGYQGSGAADLARSLLIHALGDDARCSICEGSGEVVYDVVADIDVPARAAGQRKGDGGPDARYSEVMGCFHCENGCSVLPTLYQPFKRDVVANLPASGWMLTRAEILHWVEQHPVVR</sequence>
<organism evidence="2 3">
    <name type="scientific">Mycobacterium paraffinicum</name>
    <dbReference type="NCBI Taxonomy" id="53378"/>
    <lineage>
        <taxon>Bacteria</taxon>
        <taxon>Bacillati</taxon>
        <taxon>Actinomycetota</taxon>
        <taxon>Actinomycetes</taxon>
        <taxon>Mycobacteriales</taxon>
        <taxon>Mycobacteriaceae</taxon>
        <taxon>Mycobacterium</taxon>
    </lineage>
</organism>
<evidence type="ECO:0000313" key="3">
    <source>
        <dbReference type="Proteomes" id="UP001501417"/>
    </source>
</evidence>
<keyword evidence="3" id="KW-1185">Reference proteome</keyword>
<protein>
    <submittedName>
        <fullName evidence="2">Uncharacterized protein</fullName>
    </submittedName>
</protein>
<evidence type="ECO:0000313" key="2">
    <source>
        <dbReference type="EMBL" id="GAA4534310.1"/>
    </source>
</evidence>
<comment type="caution">
    <text evidence="2">The sequence shown here is derived from an EMBL/GenBank/DDBJ whole genome shotgun (WGS) entry which is preliminary data.</text>
</comment>
<reference evidence="3" key="1">
    <citation type="journal article" date="2019" name="Int. J. Syst. Evol. Microbiol.">
        <title>The Global Catalogue of Microorganisms (GCM) 10K type strain sequencing project: providing services to taxonomists for standard genome sequencing and annotation.</title>
        <authorList>
            <consortium name="The Broad Institute Genomics Platform"/>
            <consortium name="The Broad Institute Genome Sequencing Center for Infectious Disease"/>
            <person name="Wu L."/>
            <person name="Ma J."/>
        </authorList>
    </citation>
    <scope>NUCLEOTIDE SEQUENCE [LARGE SCALE GENOMIC DNA]</scope>
    <source>
        <strain evidence="3">JCM 17782</strain>
    </source>
</reference>
<dbReference type="Pfam" id="PF19663">
    <property type="entry name" value="DUF6166"/>
    <property type="match status" value="1"/>
</dbReference>
<dbReference type="Proteomes" id="UP001501417">
    <property type="component" value="Unassembled WGS sequence"/>
</dbReference>
<feature type="region of interest" description="Disordered" evidence="1">
    <location>
        <begin position="1"/>
        <end position="29"/>
    </location>
</feature>
<dbReference type="EMBL" id="BAABGF010000007">
    <property type="protein sequence ID" value="GAA4534310.1"/>
    <property type="molecule type" value="Genomic_DNA"/>
</dbReference>
<dbReference type="InterPro" id="IPR046164">
    <property type="entry name" value="DUF6166"/>
</dbReference>
<evidence type="ECO:0000256" key="1">
    <source>
        <dbReference type="SAM" id="MobiDB-lite"/>
    </source>
</evidence>
<name>A0ABP8RBN7_9MYCO</name>